<proteinExistence type="predicted"/>
<evidence type="ECO:0000313" key="1">
    <source>
        <dbReference type="EMBL" id="ANP40014.1"/>
    </source>
</evidence>
<dbReference type="KEGG" id="rmb:K529_004470"/>
<dbReference type="InterPro" id="IPR011009">
    <property type="entry name" value="Kinase-like_dom_sf"/>
</dbReference>
<dbReference type="Pfam" id="PF04655">
    <property type="entry name" value="APH_6_hur"/>
    <property type="match status" value="1"/>
</dbReference>
<dbReference type="EMBL" id="CP015230">
    <property type="protein sequence ID" value="ANP40014.1"/>
    <property type="molecule type" value="Genomic_DNA"/>
</dbReference>
<dbReference type="GO" id="GO:0019748">
    <property type="term" value="P:secondary metabolic process"/>
    <property type="evidence" value="ECO:0007669"/>
    <property type="project" value="InterPro"/>
</dbReference>
<dbReference type="AlphaFoldDB" id="A0A1B1A094"/>
<accession>A0A1B1A094</accession>
<protein>
    <submittedName>
        <fullName evidence="1">Streptomycin resistance protein</fullName>
    </submittedName>
</protein>
<dbReference type="GO" id="GO:0016773">
    <property type="term" value="F:phosphotransferase activity, alcohol group as acceptor"/>
    <property type="evidence" value="ECO:0007669"/>
    <property type="project" value="InterPro"/>
</dbReference>
<dbReference type="InterPro" id="IPR006748">
    <property type="entry name" value="NH2Glyco/OHUrea_AB-resist_kin"/>
</dbReference>
<sequence length="274" mass="29987">MSLPPTELLRRFGLSAPELVTETTRAKVWRVRQKTDTQAALKYYPAGHMGNETSGLTYLERVEGAGAVRVFARSTDAVVMEWLQGPSLGELARRQAPEVADRGLTDVAAQLFAAEVCADGLLSVAAIMVPLRDACFTAPEAREAQDIAWACLDQMQRGAAETVALHGDLHHDNIIHTAQGLRTFDAKGLAGPRAYELANAFRHPRGCRAFAADAQVIRHRAITWGRVAGCGAQEQLRWAIAKLLLSMLWSGQEAPEERALLRQMLRVVEKGLPD</sequence>
<dbReference type="SUPFAM" id="SSF56112">
    <property type="entry name" value="Protein kinase-like (PK-like)"/>
    <property type="match status" value="1"/>
</dbReference>
<dbReference type="RefSeq" id="WP_005685754.1">
    <property type="nucleotide sequence ID" value="NZ_CP015230.1"/>
</dbReference>
<dbReference type="GeneID" id="28249060"/>
<dbReference type="OrthoDB" id="3638028at2"/>
<organism evidence="1 2">
    <name type="scientific">Tritonibacter mobilis F1926</name>
    <dbReference type="NCBI Taxonomy" id="1265309"/>
    <lineage>
        <taxon>Bacteria</taxon>
        <taxon>Pseudomonadati</taxon>
        <taxon>Pseudomonadota</taxon>
        <taxon>Alphaproteobacteria</taxon>
        <taxon>Rhodobacterales</taxon>
        <taxon>Paracoccaceae</taxon>
        <taxon>Tritonibacter</taxon>
    </lineage>
</organism>
<dbReference type="Proteomes" id="UP000013243">
    <property type="component" value="Chromosome"/>
</dbReference>
<gene>
    <name evidence="1" type="ORF">K529_004470</name>
</gene>
<dbReference type="STRING" id="1265309.K529_004470"/>
<name>A0A1B1A094_9RHOB</name>
<reference evidence="1 2" key="1">
    <citation type="journal article" date="2016" name="ISME J.">
        <title>Global occurrence and heterogeneity of the Roseobacter-clade species Ruegeria mobilis.</title>
        <authorList>
            <person name="Sonnenschein E."/>
            <person name="Gram L."/>
        </authorList>
    </citation>
    <scope>NUCLEOTIDE SEQUENCE [LARGE SCALE GENOMIC DNA]</scope>
    <source>
        <strain evidence="1 2">F1926</strain>
    </source>
</reference>
<evidence type="ECO:0000313" key="2">
    <source>
        <dbReference type="Proteomes" id="UP000013243"/>
    </source>
</evidence>